<gene>
    <name evidence="1" type="ORF">HERILL_LOCUS15333</name>
</gene>
<evidence type="ECO:0000313" key="2">
    <source>
        <dbReference type="Proteomes" id="UP000594454"/>
    </source>
</evidence>
<dbReference type="InParanoid" id="A0A7R8Z2I3"/>
<protein>
    <submittedName>
        <fullName evidence="1">Uncharacterized protein</fullName>
    </submittedName>
</protein>
<evidence type="ECO:0000313" key="1">
    <source>
        <dbReference type="EMBL" id="CAD7093018.1"/>
    </source>
</evidence>
<dbReference type="EMBL" id="LR899014">
    <property type="protein sequence ID" value="CAD7093018.1"/>
    <property type="molecule type" value="Genomic_DNA"/>
</dbReference>
<dbReference type="Proteomes" id="UP000594454">
    <property type="component" value="Chromosome 6"/>
</dbReference>
<organism evidence="1 2">
    <name type="scientific">Hermetia illucens</name>
    <name type="common">Black soldier fly</name>
    <dbReference type="NCBI Taxonomy" id="343691"/>
    <lineage>
        <taxon>Eukaryota</taxon>
        <taxon>Metazoa</taxon>
        <taxon>Ecdysozoa</taxon>
        <taxon>Arthropoda</taxon>
        <taxon>Hexapoda</taxon>
        <taxon>Insecta</taxon>
        <taxon>Pterygota</taxon>
        <taxon>Neoptera</taxon>
        <taxon>Endopterygota</taxon>
        <taxon>Diptera</taxon>
        <taxon>Brachycera</taxon>
        <taxon>Stratiomyomorpha</taxon>
        <taxon>Stratiomyidae</taxon>
        <taxon>Hermetiinae</taxon>
        <taxon>Hermetia</taxon>
    </lineage>
</organism>
<keyword evidence="2" id="KW-1185">Reference proteome</keyword>
<accession>A0A7R8Z2I3</accession>
<proteinExistence type="predicted"/>
<sequence length="66" mass="7760">MRKRDGHWIHGKLNVWKLELTDSSPIGIVTLRYDTMTKIRQLHTLVRILDQRLAIVQCSSVHSRTH</sequence>
<dbReference type="AlphaFoldDB" id="A0A7R8Z2I3"/>
<reference evidence="1 2" key="1">
    <citation type="submission" date="2020-11" db="EMBL/GenBank/DDBJ databases">
        <authorList>
            <person name="Wallbank WR R."/>
            <person name="Pardo Diaz C."/>
            <person name="Kozak K."/>
            <person name="Martin S."/>
            <person name="Jiggins C."/>
            <person name="Moest M."/>
            <person name="Warren A I."/>
            <person name="Generalovic N T."/>
            <person name="Byers J.R.P. K."/>
            <person name="Montejo-Kovacevich G."/>
            <person name="Yen C E."/>
        </authorList>
    </citation>
    <scope>NUCLEOTIDE SEQUENCE [LARGE SCALE GENOMIC DNA]</scope>
</reference>
<name>A0A7R8Z2I3_HERIL</name>